<evidence type="ECO:0000313" key="2">
    <source>
        <dbReference type="Proteomes" id="UP001060085"/>
    </source>
</evidence>
<reference evidence="2" key="1">
    <citation type="journal article" date="2023" name="Nat. Plants">
        <title>Single-cell RNA sequencing provides a high-resolution roadmap for understanding the multicellular compartmentation of specialized metabolism.</title>
        <authorList>
            <person name="Sun S."/>
            <person name="Shen X."/>
            <person name="Li Y."/>
            <person name="Li Y."/>
            <person name="Wang S."/>
            <person name="Li R."/>
            <person name="Zhang H."/>
            <person name="Shen G."/>
            <person name="Guo B."/>
            <person name="Wei J."/>
            <person name="Xu J."/>
            <person name="St-Pierre B."/>
            <person name="Chen S."/>
            <person name="Sun C."/>
        </authorList>
    </citation>
    <scope>NUCLEOTIDE SEQUENCE [LARGE SCALE GENOMIC DNA]</scope>
</reference>
<dbReference type="Proteomes" id="UP001060085">
    <property type="component" value="Linkage Group LG03"/>
</dbReference>
<organism evidence="1 2">
    <name type="scientific">Catharanthus roseus</name>
    <name type="common">Madagascar periwinkle</name>
    <name type="synonym">Vinca rosea</name>
    <dbReference type="NCBI Taxonomy" id="4058"/>
    <lineage>
        <taxon>Eukaryota</taxon>
        <taxon>Viridiplantae</taxon>
        <taxon>Streptophyta</taxon>
        <taxon>Embryophyta</taxon>
        <taxon>Tracheophyta</taxon>
        <taxon>Spermatophyta</taxon>
        <taxon>Magnoliopsida</taxon>
        <taxon>eudicotyledons</taxon>
        <taxon>Gunneridae</taxon>
        <taxon>Pentapetalae</taxon>
        <taxon>asterids</taxon>
        <taxon>lamiids</taxon>
        <taxon>Gentianales</taxon>
        <taxon>Apocynaceae</taxon>
        <taxon>Rauvolfioideae</taxon>
        <taxon>Vinceae</taxon>
        <taxon>Catharanthinae</taxon>
        <taxon>Catharanthus</taxon>
    </lineage>
</organism>
<keyword evidence="2" id="KW-1185">Reference proteome</keyword>
<gene>
    <name evidence="1" type="ORF">M9H77_12255</name>
</gene>
<accession>A0ACC0BH04</accession>
<protein>
    <submittedName>
        <fullName evidence="1">Uncharacterized protein</fullName>
    </submittedName>
</protein>
<proteinExistence type="predicted"/>
<name>A0ACC0BH04_CATRO</name>
<evidence type="ECO:0000313" key="1">
    <source>
        <dbReference type="EMBL" id="KAI5671891.1"/>
    </source>
</evidence>
<comment type="caution">
    <text evidence="1">The sequence shown here is derived from an EMBL/GenBank/DDBJ whole genome shotgun (WGS) entry which is preliminary data.</text>
</comment>
<dbReference type="EMBL" id="CM044703">
    <property type="protein sequence ID" value="KAI5671891.1"/>
    <property type="molecule type" value="Genomic_DNA"/>
</dbReference>
<sequence>MVQPKVKCMEPSIVVEAPRVKELSQAKIEEGLKIHVIEETSNEDPCYIMNGALFDIVHDECLGKFVESICFVSTFLDTFMENHNDFVSLNQLMPFGSGQVEFSCNEQKFTNVINSLNTLFEKTFRFQFYIRISRNSYFEKRMGVNLKLFKVNPWALENFNLRKEAFEQVKIQIFSNEGRMMYIGKAKKLKIQWHGCLHGNALKIKLEGFEDQGKASKLSFTCSISKDQSREQIGGEN</sequence>